<dbReference type="InterPro" id="IPR025997">
    <property type="entry name" value="SBP_2_dom"/>
</dbReference>
<proteinExistence type="inferred from homology"/>
<dbReference type="SUPFAM" id="SSF53822">
    <property type="entry name" value="Periplasmic binding protein-like I"/>
    <property type="match status" value="1"/>
</dbReference>
<dbReference type="AlphaFoldDB" id="A0A840IKA7"/>
<dbReference type="EMBL" id="JACHNU010000007">
    <property type="protein sequence ID" value="MBB4664454.1"/>
    <property type="molecule type" value="Genomic_DNA"/>
</dbReference>
<dbReference type="PANTHER" id="PTHR46847:SF1">
    <property type="entry name" value="D-ALLOSE-BINDING PERIPLASMIC PROTEIN-RELATED"/>
    <property type="match status" value="1"/>
</dbReference>
<evidence type="ECO:0000256" key="1">
    <source>
        <dbReference type="ARBA" id="ARBA00004196"/>
    </source>
</evidence>
<dbReference type="GO" id="GO:0030313">
    <property type="term" value="C:cell envelope"/>
    <property type="evidence" value="ECO:0007669"/>
    <property type="project" value="UniProtKB-SubCell"/>
</dbReference>
<dbReference type="Pfam" id="PF13407">
    <property type="entry name" value="Peripla_BP_4"/>
    <property type="match status" value="1"/>
</dbReference>
<feature type="domain" description="Periplasmic binding protein" evidence="4">
    <location>
        <begin position="73"/>
        <end position="326"/>
    </location>
</feature>
<dbReference type="GO" id="GO:0030246">
    <property type="term" value="F:carbohydrate binding"/>
    <property type="evidence" value="ECO:0007669"/>
    <property type="project" value="UniProtKB-ARBA"/>
</dbReference>
<evidence type="ECO:0000256" key="3">
    <source>
        <dbReference type="ARBA" id="ARBA00022729"/>
    </source>
</evidence>
<dbReference type="PANTHER" id="PTHR46847">
    <property type="entry name" value="D-ALLOSE-BINDING PERIPLASMIC PROTEIN-RELATED"/>
    <property type="match status" value="1"/>
</dbReference>
<dbReference type="Proteomes" id="UP000585272">
    <property type="component" value="Unassembled WGS sequence"/>
</dbReference>
<reference evidence="5 6" key="1">
    <citation type="submission" date="2020-08" db="EMBL/GenBank/DDBJ databases">
        <title>Genomic Encyclopedia of Archaeal and Bacterial Type Strains, Phase II (KMG-II): from individual species to whole genera.</title>
        <authorList>
            <person name="Goeker M."/>
        </authorList>
    </citation>
    <scope>NUCLEOTIDE SEQUENCE [LARGE SCALE GENOMIC DNA]</scope>
    <source>
        <strain evidence="5 6">DSM 23288</strain>
    </source>
</reference>
<evidence type="ECO:0000313" key="6">
    <source>
        <dbReference type="Proteomes" id="UP000585272"/>
    </source>
</evidence>
<keyword evidence="3" id="KW-0732">Signal</keyword>
<gene>
    <name evidence="5" type="ORF">BDZ31_004065</name>
</gene>
<dbReference type="RefSeq" id="WP_183344514.1">
    <property type="nucleotide sequence ID" value="NZ_JACHNU010000007.1"/>
</dbReference>
<dbReference type="CDD" id="cd01536">
    <property type="entry name" value="PBP1_ABC_sugar_binding-like"/>
    <property type="match status" value="1"/>
</dbReference>
<organism evidence="5 6">
    <name type="scientific">Conexibacter arvalis</name>
    <dbReference type="NCBI Taxonomy" id="912552"/>
    <lineage>
        <taxon>Bacteria</taxon>
        <taxon>Bacillati</taxon>
        <taxon>Actinomycetota</taxon>
        <taxon>Thermoleophilia</taxon>
        <taxon>Solirubrobacterales</taxon>
        <taxon>Conexibacteraceae</taxon>
        <taxon>Conexibacter</taxon>
    </lineage>
</organism>
<accession>A0A840IKA7</accession>
<evidence type="ECO:0000259" key="4">
    <source>
        <dbReference type="Pfam" id="PF13407"/>
    </source>
</evidence>
<sequence>MGAGEQDRQSGGTTREARLTRRGLIAVGGRGALGATLMGGVLLGATGCSRSSSAGGSGGGADGAISSIGFDHPNNQIPLWEDIMRWSRVAARERDVKLLTTADEGKLDRQVANLNTWIAQRVPAIISYPLEPSAIEKIAERARARGIIWVTYAANLQNQDGAVLLNNVRSGELLGEAAARFVNERLGGRGKVLHLTFPDGGQIGRERDKGVVDALKRHAPGAEIVASQKAVDQATGLSVTSSVLSAHPDLNVVVGMNDDGAIGAYRAFLDRGRKPNDPKVFIGGQDGAKPALELIKRGTIYRATSALSIKELGEVCITFPLDIASGRVRRGATIDVPVHLLTADDGAKVDQLLSELSA</sequence>
<protein>
    <submittedName>
        <fullName evidence="5">Ribose transport system substrate-binding protein</fullName>
    </submittedName>
</protein>
<evidence type="ECO:0000256" key="2">
    <source>
        <dbReference type="ARBA" id="ARBA00007639"/>
    </source>
</evidence>
<name>A0A840IKA7_9ACTN</name>
<comment type="similarity">
    <text evidence="2">Belongs to the bacterial solute-binding protein 2 family.</text>
</comment>
<comment type="caution">
    <text evidence="5">The sequence shown here is derived from an EMBL/GenBank/DDBJ whole genome shotgun (WGS) entry which is preliminary data.</text>
</comment>
<dbReference type="InterPro" id="IPR028082">
    <property type="entry name" value="Peripla_BP_I"/>
</dbReference>
<comment type="subcellular location">
    <subcellularLocation>
        <location evidence="1">Cell envelope</location>
    </subcellularLocation>
</comment>
<dbReference type="Gene3D" id="3.40.50.2300">
    <property type="match status" value="2"/>
</dbReference>
<keyword evidence="6" id="KW-1185">Reference proteome</keyword>
<evidence type="ECO:0000313" key="5">
    <source>
        <dbReference type="EMBL" id="MBB4664454.1"/>
    </source>
</evidence>